<keyword evidence="6" id="KW-0472">Membrane</keyword>
<comment type="caution">
    <text evidence="10">The sequence shown here is derived from an EMBL/GenBank/DDBJ whole genome shotgun (WGS) entry which is preliminary data.</text>
</comment>
<keyword evidence="3" id="KW-0812">Transmembrane</keyword>
<sequence>LIASQEQTQGTAEEPFLSQINQSIAGLESSIASLKIQQAGIGSVATYDNSLATKIEVLRTQFLQTASQQQLTVENQLTELKVQLDQATQRLENNTLTSPSKGIVHLNSEFEGKNRIPTGTEIAQIFPVITDTREVLITYYVASDYLPLLDKGQTVRLKLEKIGNHGTTIIGQLQTIDQTPTRTEQGNLFKLTALAKLSNEDSKLIQYGLQGRVTSVTTKKTYFDYFKDKILT</sequence>
<evidence type="ECO:0000256" key="7">
    <source>
        <dbReference type="SAM" id="Coils"/>
    </source>
</evidence>
<dbReference type="Pfam" id="PF25940">
    <property type="entry name" value="LcnD_C"/>
    <property type="match status" value="1"/>
</dbReference>
<feature type="domain" description="LcnD-like C-terminal" evidence="9">
    <location>
        <begin position="132"/>
        <end position="220"/>
    </location>
</feature>
<feature type="non-terminal residue" evidence="10">
    <location>
        <position position="232"/>
    </location>
</feature>
<comment type="subcellular location">
    <subcellularLocation>
        <location evidence="1">Cell envelope</location>
    </subcellularLocation>
    <subcellularLocation>
        <location evidence="2">Membrane</location>
    </subcellularLocation>
</comment>
<dbReference type="Proteomes" id="UP000483094">
    <property type="component" value="Unassembled WGS sequence"/>
</dbReference>
<dbReference type="PANTHER" id="PTHR32347:SF23">
    <property type="entry name" value="BLL5650 PROTEIN"/>
    <property type="match status" value="1"/>
</dbReference>
<evidence type="ECO:0000313" key="10">
    <source>
        <dbReference type="EMBL" id="MTV74136.1"/>
    </source>
</evidence>
<reference evidence="10 11" key="1">
    <citation type="submission" date="2019-11" db="EMBL/GenBank/DDBJ databases">
        <title>Growth characteristics of pneumococcus vary with the chemical composition of the capsule and with environmental conditions.</title>
        <authorList>
            <person name="Tothpal A."/>
            <person name="Desobry K."/>
            <person name="Joshi S."/>
            <person name="Wyllie A.L."/>
            <person name="Weinberger D.M."/>
        </authorList>
    </citation>
    <scope>NUCLEOTIDE SEQUENCE [LARGE SCALE GENOMIC DNA]</scope>
    <source>
        <strain evidence="11">pnumococcus19F</strain>
    </source>
</reference>
<dbReference type="GO" id="GO:0030313">
    <property type="term" value="C:cell envelope"/>
    <property type="evidence" value="ECO:0007669"/>
    <property type="project" value="UniProtKB-SubCell"/>
</dbReference>
<protein>
    <submittedName>
        <fullName evidence="10">HlyD family efflux transporter periplasmic adaptor subunit</fullName>
    </submittedName>
</protein>
<evidence type="ECO:0000313" key="11">
    <source>
        <dbReference type="Proteomes" id="UP000483094"/>
    </source>
</evidence>
<dbReference type="InterPro" id="IPR050465">
    <property type="entry name" value="UPF0194_transport"/>
</dbReference>
<dbReference type="PANTHER" id="PTHR32347">
    <property type="entry name" value="EFFLUX SYSTEM COMPONENT YKNX-RELATED"/>
    <property type="match status" value="1"/>
</dbReference>
<accession>A0A6G2DC43</accession>
<evidence type="ECO:0000256" key="3">
    <source>
        <dbReference type="ARBA" id="ARBA00022692"/>
    </source>
</evidence>
<evidence type="ECO:0000256" key="6">
    <source>
        <dbReference type="ARBA" id="ARBA00023136"/>
    </source>
</evidence>
<keyword evidence="4" id="KW-1133">Transmembrane helix</keyword>
<proteinExistence type="predicted"/>
<evidence type="ECO:0000256" key="4">
    <source>
        <dbReference type="ARBA" id="ARBA00022989"/>
    </source>
</evidence>
<feature type="coiled-coil region" evidence="7">
    <location>
        <begin position="70"/>
        <end position="97"/>
    </location>
</feature>
<evidence type="ECO:0000256" key="2">
    <source>
        <dbReference type="ARBA" id="ARBA00004370"/>
    </source>
</evidence>
<gene>
    <name evidence="10" type="ORF">GM540_09110</name>
</gene>
<dbReference type="InterPro" id="IPR058794">
    <property type="entry name" value="HB_LcnD"/>
</dbReference>
<dbReference type="Pfam" id="PF25887">
    <property type="entry name" value="HB_LcnD"/>
    <property type="match status" value="1"/>
</dbReference>
<evidence type="ECO:0000256" key="1">
    <source>
        <dbReference type="ARBA" id="ARBA00004196"/>
    </source>
</evidence>
<keyword evidence="5 7" id="KW-0175">Coiled coil</keyword>
<organism evidence="10 11">
    <name type="scientific">Streptococcus pneumoniae</name>
    <dbReference type="NCBI Taxonomy" id="1313"/>
    <lineage>
        <taxon>Bacteria</taxon>
        <taxon>Bacillati</taxon>
        <taxon>Bacillota</taxon>
        <taxon>Bacilli</taxon>
        <taxon>Lactobacillales</taxon>
        <taxon>Streptococcaceae</taxon>
        <taxon>Streptococcus</taxon>
    </lineage>
</organism>
<feature type="non-terminal residue" evidence="10">
    <location>
        <position position="1"/>
    </location>
</feature>
<dbReference type="EMBL" id="WNHQ01000867">
    <property type="protein sequence ID" value="MTV74136.1"/>
    <property type="molecule type" value="Genomic_DNA"/>
</dbReference>
<feature type="domain" description="LcnD-like long helical bundle" evidence="8">
    <location>
        <begin position="5"/>
        <end position="89"/>
    </location>
</feature>
<evidence type="ECO:0000256" key="5">
    <source>
        <dbReference type="ARBA" id="ARBA00023054"/>
    </source>
</evidence>
<evidence type="ECO:0000259" key="8">
    <source>
        <dbReference type="Pfam" id="PF25887"/>
    </source>
</evidence>
<dbReference type="InterPro" id="IPR058795">
    <property type="entry name" value="LcnD_C"/>
</dbReference>
<dbReference type="AlphaFoldDB" id="A0A6G2DC43"/>
<evidence type="ECO:0000259" key="9">
    <source>
        <dbReference type="Pfam" id="PF25940"/>
    </source>
</evidence>
<name>A0A6G2DC43_STREE</name>